<dbReference type="AlphaFoldDB" id="A0A9Q0MYQ6"/>
<proteinExistence type="inferred from homology"/>
<feature type="non-terminal residue" evidence="8">
    <location>
        <position position="1"/>
    </location>
</feature>
<sequence length="712" mass="79879">FRCPDFESFDKEKCHLFGKMYNPHDIIDMESLPKKICVESCFCGPSFGAEYPAQFNCHYNHCFEQGAFYNKPCVFQRSFNTCCAENIVCDEQQIKELHQCYYNDRTYREGEIIDSIQSCYDCICNPDFHNETDVTTNPSCEKKKDICNTQLHDFRYYQFGCVPIYYGKQPEICPTDYKCPKESDQIVEGDNSDREGSCKFGKLIFRKDKTSARAYLQILYLQMLRRDEEQLKMNANGDPARCNNDNDDLFYDGPRSWKFIVKHWPTISQPLALFFIIVLSWGLAYMILPANTTPNAVIMRMIFLFAGAQMCGQFVTLLRLPDTLGMLFWGVFYTNIGLGNFHGYQGLEPILRELALVNIMLLAGLGLDLDMLKKVFGMVMRLTLIPSFFEVAAIAVLSHVLLKLPLAWGSMLGLVLTAISSNIIEDVLLKLKEKRFGLNKDIHTLIIAVTSCNNIVAIFLFGISTGIVFSQGPFVTKLLQGPIGFGIGIVYGFLYGLLLCFLPSKKSKYSNGLRFTMMLLGGLFSVMASKFIGFPSAGLLGCITIAFVARICWKRRTGIENIDIAVKMDLLWKFLKPISFALIGKEVDFIKLNGKVVAVGISLLFVGCVFRLVFSYFSAFGGDLNWKERAYVTISGFPKSTVQAALGPIALDMARQLDSEKHIAYANIILVVSVLAITFTAPLGAVLMTKLAPSWLQKSPPPITVVADCDGA</sequence>
<dbReference type="PANTHER" id="PTHR31102:SF21">
    <property type="entry name" value="NA[+]_H[+] HYDROGEN ANTIPORTER 2, ISOFORM B"/>
    <property type="match status" value="1"/>
</dbReference>
<evidence type="ECO:0000313" key="8">
    <source>
        <dbReference type="EMBL" id="KAJ6640327.1"/>
    </source>
</evidence>
<feature type="transmembrane region" description="Helical" evidence="6">
    <location>
        <begin position="271"/>
        <end position="291"/>
    </location>
</feature>
<evidence type="ECO:0000256" key="4">
    <source>
        <dbReference type="ARBA" id="ARBA00022989"/>
    </source>
</evidence>
<feature type="transmembrane region" description="Helical" evidence="6">
    <location>
        <begin position="596"/>
        <end position="617"/>
    </location>
</feature>
<evidence type="ECO:0000256" key="6">
    <source>
        <dbReference type="SAM" id="Phobius"/>
    </source>
</evidence>
<keyword evidence="5 6" id="KW-0472">Membrane</keyword>
<evidence type="ECO:0000256" key="3">
    <source>
        <dbReference type="ARBA" id="ARBA00022692"/>
    </source>
</evidence>
<keyword evidence="9" id="KW-1185">Reference proteome</keyword>
<keyword evidence="3 6" id="KW-0812">Transmembrane</keyword>
<dbReference type="EMBL" id="WJQU01000003">
    <property type="protein sequence ID" value="KAJ6640327.1"/>
    <property type="molecule type" value="Genomic_DNA"/>
</dbReference>
<feature type="transmembrane region" description="Helical" evidence="6">
    <location>
        <begin position="481"/>
        <end position="502"/>
    </location>
</feature>
<reference evidence="8" key="1">
    <citation type="submission" date="2022-07" db="EMBL/GenBank/DDBJ databases">
        <authorList>
            <person name="Trinca V."/>
            <person name="Uliana J.V.C."/>
            <person name="Torres T.T."/>
            <person name="Ward R.J."/>
            <person name="Monesi N."/>
        </authorList>
    </citation>
    <scope>NUCLEOTIDE SEQUENCE</scope>
    <source>
        <strain evidence="8">HSMRA1968</strain>
        <tissue evidence="8">Whole embryos</tissue>
    </source>
</reference>
<feature type="transmembrane region" description="Helical" evidence="6">
    <location>
        <begin position="297"/>
        <end position="317"/>
    </location>
</feature>
<evidence type="ECO:0000256" key="1">
    <source>
        <dbReference type="ARBA" id="ARBA00004141"/>
    </source>
</evidence>
<dbReference type="GO" id="GO:0016020">
    <property type="term" value="C:membrane"/>
    <property type="evidence" value="ECO:0007669"/>
    <property type="project" value="UniProtKB-SubCell"/>
</dbReference>
<dbReference type="InterPro" id="IPR006153">
    <property type="entry name" value="Cation/H_exchanger_TM"/>
</dbReference>
<feature type="domain" description="Cation/H+ exchanger transmembrane" evidence="7">
    <location>
        <begin position="314"/>
        <end position="679"/>
    </location>
</feature>
<feature type="transmembrane region" description="Helical" evidence="6">
    <location>
        <begin position="509"/>
        <end position="528"/>
    </location>
</feature>
<dbReference type="Gene3D" id="1.20.1530.20">
    <property type="match status" value="1"/>
</dbReference>
<feature type="transmembrane region" description="Helical" evidence="6">
    <location>
        <begin position="663"/>
        <end position="688"/>
    </location>
</feature>
<evidence type="ECO:0000256" key="2">
    <source>
        <dbReference type="ARBA" id="ARBA00007367"/>
    </source>
</evidence>
<feature type="transmembrane region" description="Helical" evidence="6">
    <location>
        <begin position="406"/>
        <end position="424"/>
    </location>
</feature>
<comment type="similarity">
    <text evidence="2">Belongs to the monovalent cation:proton antiporter 1 (CPA1) transporter (TC 2.A.36) family.</text>
</comment>
<feature type="transmembrane region" description="Helical" evidence="6">
    <location>
        <begin position="350"/>
        <end position="367"/>
    </location>
</feature>
<feature type="transmembrane region" description="Helical" evidence="6">
    <location>
        <begin position="534"/>
        <end position="553"/>
    </location>
</feature>
<dbReference type="PANTHER" id="PTHR31102">
    <property type="match status" value="1"/>
</dbReference>
<dbReference type="InterPro" id="IPR051843">
    <property type="entry name" value="CPA1_transporter"/>
</dbReference>
<dbReference type="GO" id="GO:1902600">
    <property type="term" value="P:proton transmembrane transport"/>
    <property type="evidence" value="ECO:0007669"/>
    <property type="project" value="InterPro"/>
</dbReference>
<name>A0A9Q0MYQ6_9DIPT</name>
<organism evidence="8 9">
    <name type="scientific">Pseudolycoriella hygida</name>
    <dbReference type="NCBI Taxonomy" id="35572"/>
    <lineage>
        <taxon>Eukaryota</taxon>
        <taxon>Metazoa</taxon>
        <taxon>Ecdysozoa</taxon>
        <taxon>Arthropoda</taxon>
        <taxon>Hexapoda</taxon>
        <taxon>Insecta</taxon>
        <taxon>Pterygota</taxon>
        <taxon>Neoptera</taxon>
        <taxon>Endopterygota</taxon>
        <taxon>Diptera</taxon>
        <taxon>Nematocera</taxon>
        <taxon>Sciaroidea</taxon>
        <taxon>Sciaridae</taxon>
        <taxon>Pseudolycoriella</taxon>
    </lineage>
</organism>
<dbReference type="InterPro" id="IPR038770">
    <property type="entry name" value="Na+/solute_symporter_sf"/>
</dbReference>
<gene>
    <name evidence="8" type="primary">slc9b2</name>
    <name evidence="8" type="ORF">Bhyg_13077</name>
</gene>
<evidence type="ECO:0000256" key="5">
    <source>
        <dbReference type="ARBA" id="ARBA00023136"/>
    </source>
</evidence>
<dbReference type="OrthoDB" id="423807at2759"/>
<dbReference type="Pfam" id="PF00999">
    <property type="entry name" value="Na_H_Exchanger"/>
    <property type="match status" value="1"/>
</dbReference>
<evidence type="ECO:0000313" key="9">
    <source>
        <dbReference type="Proteomes" id="UP001151699"/>
    </source>
</evidence>
<protein>
    <submittedName>
        <fullName evidence="8">Sodium/hydrogen exchanger 9B2</fullName>
    </submittedName>
</protein>
<dbReference type="GO" id="GO:0015297">
    <property type="term" value="F:antiporter activity"/>
    <property type="evidence" value="ECO:0007669"/>
    <property type="project" value="InterPro"/>
</dbReference>
<accession>A0A9Q0MYQ6</accession>
<dbReference type="Proteomes" id="UP001151699">
    <property type="component" value="Chromosome X"/>
</dbReference>
<evidence type="ECO:0000259" key="7">
    <source>
        <dbReference type="Pfam" id="PF00999"/>
    </source>
</evidence>
<keyword evidence="4 6" id="KW-1133">Transmembrane helix</keyword>
<comment type="caution">
    <text evidence="8">The sequence shown here is derived from an EMBL/GenBank/DDBJ whole genome shotgun (WGS) entry which is preliminary data.</text>
</comment>
<feature type="transmembrane region" description="Helical" evidence="6">
    <location>
        <begin position="379"/>
        <end position="400"/>
    </location>
</feature>
<comment type="subcellular location">
    <subcellularLocation>
        <location evidence="1">Membrane</location>
        <topology evidence="1">Multi-pass membrane protein</topology>
    </subcellularLocation>
</comment>
<feature type="transmembrane region" description="Helical" evidence="6">
    <location>
        <begin position="445"/>
        <end position="469"/>
    </location>
</feature>